<feature type="domain" description="ATPase AAA-type core" evidence="1">
    <location>
        <begin position="41"/>
        <end position="326"/>
    </location>
</feature>
<reference evidence="2" key="1">
    <citation type="submission" date="2016-10" db="EMBL/GenBank/DDBJ databases">
        <authorList>
            <person name="de Groot N.N."/>
        </authorList>
    </citation>
    <scope>NUCLEOTIDE SEQUENCE</scope>
</reference>
<proteinExistence type="predicted"/>
<evidence type="ECO:0000259" key="1">
    <source>
        <dbReference type="Pfam" id="PF13304"/>
    </source>
</evidence>
<dbReference type="InterPro" id="IPR027417">
    <property type="entry name" value="P-loop_NTPase"/>
</dbReference>
<organism evidence="2">
    <name type="scientific">hydrothermal vent metagenome</name>
    <dbReference type="NCBI Taxonomy" id="652676"/>
    <lineage>
        <taxon>unclassified sequences</taxon>
        <taxon>metagenomes</taxon>
        <taxon>ecological metagenomes</taxon>
    </lineage>
</organism>
<sequence length="379" mass="43416">MLLEFGAYNFSSFKEGFEVNLRLDGNCPPEISNGETYVNLLAIKGANASGKTNVLKVYSFLSHFACHSFEAYKPDDELSIDSFFHNENEIELYAIFSHKNKEYEYRIIINDRKIAEEHLLINGKEVLTREYNKLVISPEFEELRTMPVSRNNASMISLAKQFGFESINTVYELFIKNYSNVTYEGFNAETFDYKTATQHYHQEEKNLEFAIDFLKKADTGIDGIFIDDSELDSEKNPILKPIFTYIVDEKIESLEYGQQSNGTKLLYNLLGLFGLVLTSGGVIVFDELDSHLHADLFKELIGLFNNKELNVGGAQLIFTAHNEDIIDKMKKYRLVFVNKEENESFLYRLDEAGEKIRNDRSIKPLYDSGALGGKPKLSF</sequence>
<dbReference type="PANTHER" id="PTHR40396:SF1">
    <property type="entry name" value="ATPASE AAA-TYPE CORE DOMAIN-CONTAINING PROTEIN"/>
    <property type="match status" value="1"/>
</dbReference>
<dbReference type="SUPFAM" id="SSF52540">
    <property type="entry name" value="P-loop containing nucleoside triphosphate hydrolases"/>
    <property type="match status" value="1"/>
</dbReference>
<name>A0A1W1C8T5_9ZZZZ</name>
<protein>
    <submittedName>
        <fullName evidence="2">Abortive infection protein, internal deletion</fullName>
    </submittedName>
</protein>
<dbReference type="InterPro" id="IPR003959">
    <property type="entry name" value="ATPase_AAA_core"/>
</dbReference>
<accession>A0A1W1C8T5</accession>
<dbReference type="GO" id="GO:0016887">
    <property type="term" value="F:ATP hydrolysis activity"/>
    <property type="evidence" value="ECO:0007669"/>
    <property type="project" value="InterPro"/>
</dbReference>
<gene>
    <name evidence="2" type="ORF">MNB_SM-4-1748</name>
</gene>
<dbReference type="Pfam" id="PF13304">
    <property type="entry name" value="AAA_21"/>
    <property type="match status" value="1"/>
</dbReference>
<evidence type="ECO:0000313" key="2">
    <source>
        <dbReference type="EMBL" id="SFV62159.1"/>
    </source>
</evidence>
<dbReference type="Gene3D" id="3.40.50.300">
    <property type="entry name" value="P-loop containing nucleotide triphosphate hydrolases"/>
    <property type="match status" value="1"/>
</dbReference>
<dbReference type="EMBL" id="FPHF01000063">
    <property type="protein sequence ID" value="SFV62159.1"/>
    <property type="molecule type" value="Genomic_DNA"/>
</dbReference>
<dbReference type="AlphaFoldDB" id="A0A1W1C8T5"/>
<dbReference type="GO" id="GO:0005524">
    <property type="term" value="F:ATP binding"/>
    <property type="evidence" value="ECO:0007669"/>
    <property type="project" value="InterPro"/>
</dbReference>
<dbReference type="PANTHER" id="PTHR40396">
    <property type="entry name" value="ATPASE-LIKE PROTEIN"/>
    <property type="match status" value="1"/>
</dbReference>